<evidence type="ECO:0000313" key="5">
    <source>
        <dbReference type="EMBL" id="GIQ81895.1"/>
    </source>
</evidence>
<name>A0A9K3CTN6_9EUKA</name>
<dbReference type="EC" id="3.2.1.22" evidence="4"/>
<feature type="non-terminal residue" evidence="5">
    <location>
        <position position="1"/>
    </location>
</feature>
<dbReference type="InterPro" id="IPR002241">
    <property type="entry name" value="Glyco_hydro_27"/>
</dbReference>
<gene>
    <name evidence="5" type="ORF">KIPB_002937</name>
</gene>
<dbReference type="AlphaFoldDB" id="A0A9K3CTN6"/>
<comment type="catalytic activity">
    <reaction evidence="4">
        <text>Hydrolysis of terminal, non-reducing alpha-D-galactose residues in alpha-D-galactosides, including galactose oligosaccharides, galactomannans and galactolipids.</text>
        <dbReference type="EC" id="3.2.1.22"/>
    </reaction>
</comment>
<dbReference type="CDD" id="cd14792">
    <property type="entry name" value="GH27"/>
    <property type="match status" value="1"/>
</dbReference>
<dbReference type="EMBL" id="BDIP01000528">
    <property type="protein sequence ID" value="GIQ81895.1"/>
    <property type="molecule type" value="Genomic_DNA"/>
</dbReference>
<dbReference type="InterPro" id="IPR017853">
    <property type="entry name" value="GH"/>
</dbReference>
<dbReference type="SUPFAM" id="SSF51445">
    <property type="entry name" value="(Trans)glycosidases"/>
    <property type="match status" value="1"/>
</dbReference>
<comment type="caution">
    <text evidence="5">The sequence shown here is derived from an EMBL/GenBank/DDBJ whole genome shotgun (WGS) entry which is preliminary data.</text>
</comment>
<proteinExistence type="inferred from homology"/>
<dbReference type="PANTHER" id="PTHR11452:SF75">
    <property type="entry name" value="ALPHA-GALACTOSIDASE MEL1"/>
    <property type="match status" value="1"/>
</dbReference>
<accession>A0A9K3CTN6</accession>
<protein>
    <recommendedName>
        <fullName evidence="4">Alpha-galactosidase</fullName>
        <ecNumber evidence="4">3.2.1.22</ecNumber>
    </recommendedName>
    <alternativeName>
        <fullName evidence="4">Melibiase</fullName>
    </alternativeName>
</protein>
<evidence type="ECO:0000256" key="1">
    <source>
        <dbReference type="ARBA" id="ARBA00009743"/>
    </source>
</evidence>
<dbReference type="Gene3D" id="3.20.20.70">
    <property type="entry name" value="Aldolase class I"/>
    <property type="match status" value="1"/>
</dbReference>
<organism evidence="5 6">
    <name type="scientific">Kipferlia bialata</name>
    <dbReference type="NCBI Taxonomy" id="797122"/>
    <lineage>
        <taxon>Eukaryota</taxon>
        <taxon>Metamonada</taxon>
        <taxon>Carpediemonas-like organisms</taxon>
        <taxon>Kipferlia</taxon>
    </lineage>
</organism>
<evidence type="ECO:0000256" key="4">
    <source>
        <dbReference type="RuleBase" id="RU361168"/>
    </source>
</evidence>
<dbReference type="GO" id="GO:0004557">
    <property type="term" value="F:alpha-galactosidase activity"/>
    <property type="evidence" value="ECO:0007669"/>
    <property type="project" value="UniProtKB-EC"/>
</dbReference>
<keyword evidence="6" id="KW-1185">Reference proteome</keyword>
<dbReference type="PANTHER" id="PTHR11452">
    <property type="entry name" value="ALPHA-GALACTOSIDASE/ALPHA-N-ACETYLGALACTOSAMINIDASE"/>
    <property type="match status" value="1"/>
</dbReference>
<dbReference type="GO" id="GO:0005975">
    <property type="term" value="P:carbohydrate metabolic process"/>
    <property type="evidence" value="ECO:0007669"/>
    <property type="project" value="InterPro"/>
</dbReference>
<dbReference type="Pfam" id="PF16499">
    <property type="entry name" value="Melibiase_2"/>
    <property type="match status" value="1"/>
</dbReference>
<evidence type="ECO:0000313" key="6">
    <source>
        <dbReference type="Proteomes" id="UP000265618"/>
    </source>
</evidence>
<keyword evidence="2 4" id="KW-0378">Hydrolase</keyword>
<dbReference type="OrthoDB" id="5795902at2759"/>
<sequence length="199" mass="22622">MLETARALNTTGLVDAGYEYLVLDDCWQAETRTPDGSLQSDPERFPHGLLWLSEQVAEYGLKLGAYTDYGTQTCQERPGSLGHYAEDAQFFADNNIQYLKVDTCHTQDLDPRVQYPLFQQALIDTGAPILFSMCNWGLHDPWEWAQDVANMWRIGFDIQAWWFSIDRVIGTMRTLGPYSEPSAWNDPDMLEVGVADLSE</sequence>
<keyword evidence="4" id="KW-1015">Disulfide bond</keyword>
<reference evidence="5 6" key="1">
    <citation type="journal article" date="2018" name="PLoS ONE">
        <title>The draft genome of Kipferlia bialata reveals reductive genome evolution in fornicate parasites.</title>
        <authorList>
            <person name="Tanifuji G."/>
            <person name="Takabayashi S."/>
            <person name="Kume K."/>
            <person name="Takagi M."/>
            <person name="Nakayama T."/>
            <person name="Kamikawa R."/>
            <person name="Inagaki Y."/>
            <person name="Hashimoto T."/>
        </authorList>
    </citation>
    <scope>NUCLEOTIDE SEQUENCE [LARGE SCALE GENOMIC DNA]</scope>
    <source>
        <strain evidence="5">NY0173</strain>
    </source>
</reference>
<dbReference type="Proteomes" id="UP000265618">
    <property type="component" value="Unassembled WGS sequence"/>
</dbReference>
<dbReference type="PRINTS" id="PR00740">
    <property type="entry name" value="GLHYDRLASE27"/>
</dbReference>
<comment type="similarity">
    <text evidence="1 4">Belongs to the glycosyl hydrolase 27 family.</text>
</comment>
<evidence type="ECO:0000256" key="2">
    <source>
        <dbReference type="ARBA" id="ARBA00022801"/>
    </source>
</evidence>
<evidence type="ECO:0000256" key="3">
    <source>
        <dbReference type="ARBA" id="ARBA00023295"/>
    </source>
</evidence>
<dbReference type="InterPro" id="IPR013785">
    <property type="entry name" value="Aldolase_TIM"/>
</dbReference>
<keyword evidence="3 4" id="KW-0326">Glycosidase</keyword>